<reference evidence="1 2" key="1">
    <citation type="submission" date="2020-06" db="EMBL/GenBank/DDBJ databases">
        <title>Dyadobacter sandarakinus sp. nov., isolated from the soil of the Arctic Yellow River Station.</title>
        <authorList>
            <person name="Zhang Y."/>
            <person name="Peng F."/>
        </authorList>
    </citation>
    <scope>NUCLEOTIDE SEQUENCE [LARGE SCALE GENOMIC DNA]</scope>
    <source>
        <strain evidence="1 2">Q3-56</strain>
    </source>
</reference>
<evidence type="ECO:0000313" key="1">
    <source>
        <dbReference type="EMBL" id="QRR04052.1"/>
    </source>
</evidence>
<name>A0ABX7ID54_9BACT</name>
<dbReference type="EMBL" id="CP056775">
    <property type="protein sequence ID" value="QRR04052.1"/>
    <property type="molecule type" value="Genomic_DNA"/>
</dbReference>
<organism evidence="1 2">
    <name type="scientific">Dyadobacter sandarakinus</name>
    <dbReference type="NCBI Taxonomy" id="2747268"/>
    <lineage>
        <taxon>Bacteria</taxon>
        <taxon>Pseudomonadati</taxon>
        <taxon>Bacteroidota</taxon>
        <taxon>Cytophagia</taxon>
        <taxon>Cytophagales</taxon>
        <taxon>Spirosomataceae</taxon>
        <taxon>Dyadobacter</taxon>
    </lineage>
</organism>
<dbReference type="Proteomes" id="UP000612680">
    <property type="component" value="Chromosome"/>
</dbReference>
<proteinExistence type="predicted"/>
<keyword evidence="2" id="KW-1185">Reference proteome</keyword>
<gene>
    <name evidence="1" type="ORF">HWI92_04790</name>
</gene>
<accession>A0ABX7ID54</accession>
<sequence length="121" mass="13834">MAVNREVKIQVTGAHGKKRNAITITLDFFIKNHHEKDFTPLIGVNHPQYWKFKTYSAEKSQYLQLEYSGVSRAQLNKVLDAFKAQFDPETTFEFSADIGKRIKYLKGLRVTAQSVRQLAAG</sequence>
<evidence type="ECO:0000313" key="2">
    <source>
        <dbReference type="Proteomes" id="UP000612680"/>
    </source>
</evidence>
<protein>
    <submittedName>
        <fullName evidence="1">Uncharacterized protein</fullName>
    </submittedName>
</protein>